<evidence type="ECO:0000256" key="1">
    <source>
        <dbReference type="SAM" id="Coils"/>
    </source>
</evidence>
<protein>
    <submittedName>
        <fullName evidence="4">Uncharacterized protein</fullName>
    </submittedName>
</protein>
<feature type="compositionally biased region" description="Low complexity" evidence="2">
    <location>
        <begin position="1689"/>
        <end position="1717"/>
    </location>
</feature>
<feature type="transmembrane region" description="Helical" evidence="3">
    <location>
        <begin position="154"/>
        <end position="174"/>
    </location>
</feature>
<feature type="compositionally biased region" description="Low complexity" evidence="2">
    <location>
        <begin position="629"/>
        <end position="640"/>
    </location>
</feature>
<feature type="compositionally biased region" description="Polar residues" evidence="2">
    <location>
        <begin position="988"/>
        <end position="999"/>
    </location>
</feature>
<keyword evidence="5" id="KW-1185">Reference proteome</keyword>
<feature type="compositionally biased region" description="Polar residues" evidence="2">
    <location>
        <begin position="1356"/>
        <end position="1367"/>
    </location>
</feature>
<evidence type="ECO:0000313" key="4">
    <source>
        <dbReference type="EMBL" id="KAG0022511.1"/>
    </source>
</evidence>
<sequence length="1823" mass="199481">MTEVELQMENDPPSQAIHNSVVGFVMLMFIVTRVLTTRGFAALKPGFNTRAIVTWLACTSLTLYIVYNAVLARILYKDSIAGVYAGPQNWQQNLNDPFHFPINISLYDLNEDQSKDFSNTVVLGANQSLYYVLGMKPTALYLEADWYYYHGLRLVLKLSQACLLACLLILNTYWCRHVEALVDEGDFMSKAEMYLYYILATVSLVVPLSLWTGLSYGLNNFDKAEQYTNLILVILGAIVVICYTLTCIRLRGLERDSRNVNGNDTSTTLQLTYYVNCVYWLIGCIILILIIGILYQTSVVTANAVKHLVLAQAMNDLQGALYGTLIVMVYPAAMFLLYPSIDVLTAPENDPGPRFQKRVRRSIKDAKRIRESLYLEGESMNGVDTGHHSSLHGLTTYPSSASRPSDNSLPQSSQQRYSFYEPMRRERMGSITAVVNEMQMIAEEDGSGSLETSSTLGMPLNQIMATSGSKGMPSVDKTWSYQMDDIQTVAATDLSAKIENPKNRQDSSNPNGHNNDIEDTEVTKKWLVQNEDLDRTGIVFGPDKTIPPNQCAQSQVSTPPLVEETAIPTHDDLTTLVHSDPDLPAPSMPNASHPTATPKVAASIPKHSAVPLAGILKTRSSTQNPIDQSSNLASAPSRSSTQTNAPIPTYGVRTSSIQGAQRKSNEYAQVKHRASNSSSKPTLTASTSSMSNPNAEQPLLSPTSQQRRSNVTARVDAGALALVAQQQQQQQQQQSRRSSKSRSSKDGIEVDYFGLRKSSIENIVSTTPPPLSYEPQAQGVQPLELNMSPTMTGFLMADPYPSVGTRYLDGDSDQETNQLGSPLELQDDKKGCTGSSKKYKAPPPPIPTEVTNAKGFERRASSTPATPTTPTTPPGVRPRRSVDTVVDQQFIEMANQMYDNHVMPAQLTSNTMLATHSTITQTPPVVSEHSEASTAPGSLIQLQTQQNHSVITQQGHAESPLQRAMAPPAKSPYRVREHFESRVAQGGPSHSGSDTQAQGLVTPPSPASTASPTIASTTTLPRPLTPAWYETKTNFTSTNDVLTHYNAVMRGGSHLKQGQQQEQQKVQQQQPIQGSHNQAFYRESAVGPLDDVPQASQMYSQKPDRDNSQQQAYSQQPRMGSADSFGVIRRRPSNGKNEVAQSTVNQQQPSQDEANRNDMTRRPQPAPQIDRHSFMMPSETISTYSTWTGDLSDVTNTSGEVSVGAFADRKHTSSLLQPHQQQGKRRSDEKSNSHSHHSGDEQEKDRDVRKSQASAYSMGSSFGAGSSSRQSAGAYSNYSSNSGFGSGSIIISAPLSSVGQPLSNPVSGSSPSGSSPSSTAQKHSHGTSKRRSSLNRSGSGSGHSSHTGSTGRSVSDNGGITEGTSMTAGKMNSMRLSAFGPGEDDIDLPETDDIQPNQSEGVSSTEFFLNDANQQTPQDLERQIQQEWMDRRAAVKKDSKNRLEQLHKQQQEIDEQKKLLVEQQEQQEQQRLQQQQQNRDRQQRYLQLQSENLQGNIFADEPYSLNSIYFKSTAEILQLGSSPSADAPDSSIAKPVAAATAAYPYSRAESIGMSSSSPSGTVSASSIATTAVAEGSSPSPNSCSPSPTSRPIASPTFSVPYGNGALNLHEHDRDIAREHTSQHARAALDVDNVSYEEPNPPIQSSSSYALHRQSQLQSQARRSPQPPPPSLLHYDSIDSIATVRAHRYQPSSSPSSPQPQRSIPSSPTSPTSPTPMSQRQYYAQYRLQQPQQQFQHPQSDLQPQGASLTVLGPSQYRITPDDVASERSVGRGSASPASRAMSPVERTSSRMTNLTNSESEYQWESAELNHHRWEMMETPQRKN</sequence>
<feature type="region of interest" description="Disordered" evidence="2">
    <location>
        <begin position="1758"/>
        <end position="1803"/>
    </location>
</feature>
<reference evidence="4" key="1">
    <citation type="journal article" date="2020" name="Fungal Divers.">
        <title>Resolving the Mortierellaceae phylogeny through synthesis of multi-gene phylogenetics and phylogenomics.</title>
        <authorList>
            <person name="Vandepol N."/>
            <person name="Liber J."/>
            <person name="Desiro A."/>
            <person name="Na H."/>
            <person name="Kennedy M."/>
            <person name="Barry K."/>
            <person name="Grigoriev I.V."/>
            <person name="Miller A.N."/>
            <person name="O'Donnell K."/>
            <person name="Stajich J.E."/>
            <person name="Bonito G."/>
        </authorList>
    </citation>
    <scope>NUCLEOTIDE SEQUENCE</scope>
    <source>
        <strain evidence="4">NRRL 2769</strain>
    </source>
</reference>
<evidence type="ECO:0000313" key="5">
    <source>
        <dbReference type="Proteomes" id="UP000703661"/>
    </source>
</evidence>
<feature type="transmembrane region" description="Helical" evidence="3">
    <location>
        <begin position="230"/>
        <end position="251"/>
    </location>
</feature>
<feature type="compositionally biased region" description="Basic residues" evidence="2">
    <location>
        <begin position="1322"/>
        <end position="1333"/>
    </location>
</feature>
<dbReference type="EMBL" id="JAAAID010000101">
    <property type="protein sequence ID" value="KAG0022511.1"/>
    <property type="molecule type" value="Genomic_DNA"/>
</dbReference>
<feature type="transmembrane region" description="Helical" evidence="3">
    <location>
        <begin position="47"/>
        <end position="67"/>
    </location>
</feature>
<feature type="region of interest" description="Disordered" evidence="2">
    <location>
        <begin position="1634"/>
        <end position="1674"/>
    </location>
</feature>
<feature type="coiled-coil region" evidence="1">
    <location>
        <begin position="1436"/>
        <end position="1485"/>
    </location>
</feature>
<feature type="region of interest" description="Disordered" evidence="2">
    <location>
        <begin position="1053"/>
        <end position="1074"/>
    </location>
</feature>
<feature type="compositionally biased region" description="Low complexity" evidence="2">
    <location>
        <begin position="1253"/>
        <end position="1276"/>
    </location>
</feature>
<feature type="region of interest" description="Disordered" evidence="2">
    <location>
        <begin position="1207"/>
        <end position="1276"/>
    </location>
</feature>
<evidence type="ECO:0000256" key="3">
    <source>
        <dbReference type="SAM" id="Phobius"/>
    </source>
</evidence>
<feature type="compositionally biased region" description="Low complexity" evidence="2">
    <location>
        <begin position="1307"/>
        <end position="1318"/>
    </location>
</feature>
<keyword evidence="3" id="KW-0812">Transmembrane</keyword>
<feature type="compositionally biased region" description="Polar residues" evidence="2">
    <location>
        <begin position="1785"/>
        <end position="1802"/>
    </location>
</feature>
<feature type="compositionally biased region" description="Polar residues" evidence="2">
    <location>
        <begin position="1134"/>
        <end position="1152"/>
    </location>
</feature>
<feature type="compositionally biased region" description="Polar residues" evidence="2">
    <location>
        <begin position="675"/>
        <end position="712"/>
    </location>
</feature>
<feature type="region of interest" description="Disordered" evidence="2">
    <location>
        <begin position="578"/>
        <end position="601"/>
    </location>
</feature>
<feature type="compositionally biased region" description="Polar residues" evidence="2">
    <location>
        <begin position="1108"/>
        <end position="1118"/>
    </location>
</feature>
<feature type="compositionally biased region" description="Low complexity" evidence="2">
    <location>
        <begin position="1571"/>
        <end position="1591"/>
    </location>
</feature>
<feature type="region of interest" description="Disordered" evidence="2">
    <location>
        <begin position="620"/>
        <end position="748"/>
    </location>
</feature>
<feature type="compositionally biased region" description="Polar residues" evidence="2">
    <location>
        <begin position="1394"/>
        <end position="1403"/>
    </location>
</feature>
<feature type="compositionally biased region" description="Low complexity" evidence="2">
    <location>
        <begin position="1057"/>
        <end position="1073"/>
    </location>
</feature>
<name>A0A9P6T3N1_9FUNG</name>
<evidence type="ECO:0000256" key="2">
    <source>
        <dbReference type="SAM" id="MobiDB-lite"/>
    </source>
</evidence>
<keyword evidence="3" id="KW-1133">Transmembrane helix</keyword>
<feature type="compositionally biased region" description="Polar residues" evidence="2">
    <location>
        <begin position="641"/>
        <end position="662"/>
    </location>
</feature>
<feature type="compositionally biased region" description="Low complexity" evidence="2">
    <location>
        <begin position="1649"/>
        <end position="1663"/>
    </location>
</feature>
<feature type="compositionally biased region" description="Basic and acidic residues" evidence="2">
    <location>
        <begin position="1225"/>
        <end position="1250"/>
    </location>
</feature>
<proteinExistence type="predicted"/>
<feature type="region of interest" description="Disordered" evidence="2">
    <location>
        <begin position="948"/>
        <end position="1021"/>
    </location>
</feature>
<accession>A0A9P6T3N1</accession>
<keyword evidence="1" id="KW-0175">Coiled coil</keyword>
<dbReference type="Proteomes" id="UP000703661">
    <property type="component" value="Unassembled WGS sequence"/>
</dbReference>
<comment type="caution">
    <text evidence="4">The sequence shown here is derived from an EMBL/GenBank/DDBJ whole genome shotgun (WGS) entry which is preliminary data.</text>
</comment>
<feature type="region of interest" description="Disordered" evidence="2">
    <location>
        <begin position="380"/>
        <end position="417"/>
    </location>
</feature>
<feature type="transmembrane region" description="Helical" evidence="3">
    <location>
        <begin position="316"/>
        <end position="338"/>
    </location>
</feature>
<feature type="region of interest" description="Disordered" evidence="2">
    <location>
        <begin position="1686"/>
        <end position="1717"/>
    </location>
</feature>
<feature type="compositionally biased region" description="Acidic residues" evidence="2">
    <location>
        <begin position="1382"/>
        <end position="1393"/>
    </location>
</feature>
<feature type="region of interest" description="Disordered" evidence="2">
    <location>
        <begin position="806"/>
        <end position="881"/>
    </location>
</feature>
<organism evidence="4 5">
    <name type="scientific">Entomortierella chlamydospora</name>
    <dbReference type="NCBI Taxonomy" id="101097"/>
    <lineage>
        <taxon>Eukaryota</taxon>
        <taxon>Fungi</taxon>
        <taxon>Fungi incertae sedis</taxon>
        <taxon>Mucoromycota</taxon>
        <taxon>Mortierellomycotina</taxon>
        <taxon>Mortierellomycetes</taxon>
        <taxon>Mortierellales</taxon>
        <taxon>Mortierellaceae</taxon>
        <taxon>Entomortierella</taxon>
    </lineage>
</organism>
<feature type="compositionally biased region" description="Low complexity" evidence="2">
    <location>
        <begin position="1334"/>
        <end position="1355"/>
    </location>
</feature>
<feature type="compositionally biased region" description="Polar residues" evidence="2">
    <location>
        <begin position="392"/>
        <end position="417"/>
    </location>
</feature>
<feature type="region of interest" description="Disordered" evidence="2">
    <location>
        <begin position="1571"/>
        <end position="1598"/>
    </location>
</feature>
<feature type="region of interest" description="Disordered" evidence="2">
    <location>
        <begin position="498"/>
        <end position="522"/>
    </location>
</feature>
<feature type="transmembrane region" description="Helical" evidence="3">
    <location>
        <begin position="271"/>
        <end position="295"/>
    </location>
</feature>
<feature type="region of interest" description="Disordered" evidence="2">
    <location>
        <begin position="1298"/>
        <end position="1403"/>
    </location>
</feature>
<feature type="transmembrane region" description="Helical" evidence="3">
    <location>
        <begin position="16"/>
        <end position="35"/>
    </location>
</feature>
<feature type="region of interest" description="Disordered" evidence="2">
    <location>
        <begin position="1090"/>
        <end position="1177"/>
    </location>
</feature>
<feature type="transmembrane region" description="Helical" evidence="3">
    <location>
        <begin position="194"/>
        <end position="218"/>
    </location>
</feature>
<keyword evidence="3" id="KW-0472">Membrane</keyword>
<feature type="compositionally biased region" description="Low complexity" evidence="2">
    <location>
        <begin position="1007"/>
        <end position="1019"/>
    </location>
</feature>
<gene>
    <name evidence="4" type="ORF">BGZ80_000082</name>
</gene>
<feature type="compositionally biased region" description="Low complexity" evidence="2">
    <location>
        <begin position="725"/>
        <end position="736"/>
    </location>
</feature>